<gene>
    <name evidence="4" type="primary">LOC113215526</name>
</gene>
<dbReference type="OrthoDB" id="7716214at2759"/>
<sequence>MRPNNAKAQSARWRPRRQARRSRALTADMLIPWVALLVQSVVGRSPGGSGGRGAVSVAMQLYELEPCKGAPDNLVISNFTAVRDKNGVNYYNGNILMRKELKDISKLEMTTTQCIDAVSYNTCSYLNTFKFTTGVCGLMTSDAMPWASLMQAVHPSYKCPIAAGKYVVRNGTVNMSTIKKLAGPSLKDALGKIFVPEARLYNEQNQLFSCIKFKATFINPRT</sequence>
<evidence type="ECO:0000256" key="1">
    <source>
        <dbReference type="ARBA" id="ARBA00022729"/>
    </source>
</evidence>
<name>A0A6J1TJD6_FRAOC</name>
<dbReference type="KEGG" id="foc:113215526"/>
<dbReference type="AlphaFoldDB" id="A0A6J1TJD6"/>
<feature type="signal peptide" evidence="2">
    <location>
        <begin position="1"/>
        <end position="43"/>
    </location>
</feature>
<keyword evidence="1 2" id="KW-0732">Signal</keyword>
<keyword evidence="3" id="KW-1185">Reference proteome</keyword>
<dbReference type="InterPro" id="IPR036846">
    <property type="entry name" value="GM2-AP_sf"/>
</dbReference>
<proteinExistence type="predicted"/>
<dbReference type="GeneID" id="113215526"/>
<dbReference type="RefSeq" id="XP_026290941.1">
    <property type="nucleotide sequence ID" value="XM_026435156.2"/>
</dbReference>
<reference evidence="4" key="1">
    <citation type="submission" date="2025-08" db="UniProtKB">
        <authorList>
            <consortium name="RefSeq"/>
        </authorList>
    </citation>
    <scope>IDENTIFICATION</scope>
    <source>
        <tissue evidence="4">Whole organism</tissue>
    </source>
</reference>
<evidence type="ECO:0000313" key="4">
    <source>
        <dbReference type="RefSeq" id="XP_026290941.1"/>
    </source>
</evidence>
<accession>A0A6J1TJD6</accession>
<evidence type="ECO:0000256" key="2">
    <source>
        <dbReference type="SAM" id="SignalP"/>
    </source>
</evidence>
<protein>
    <submittedName>
        <fullName evidence="4">Uncharacterized protein LOC113215526</fullName>
    </submittedName>
</protein>
<dbReference type="Gene3D" id="2.70.220.10">
    <property type="entry name" value="Ganglioside GM2 activator"/>
    <property type="match status" value="1"/>
</dbReference>
<dbReference type="Proteomes" id="UP000504606">
    <property type="component" value="Unplaced"/>
</dbReference>
<organism evidence="3 4">
    <name type="scientific">Frankliniella occidentalis</name>
    <name type="common">Western flower thrips</name>
    <name type="synonym">Euthrips occidentalis</name>
    <dbReference type="NCBI Taxonomy" id="133901"/>
    <lineage>
        <taxon>Eukaryota</taxon>
        <taxon>Metazoa</taxon>
        <taxon>Ecdysozoa</taxon>
        <taxon>Arthropoda</taxon>
        <taxon>Hexapoda</taxon>
        <taxon>Insecta</taxon>
        <taxon>Pterygota</taxon>
        <taxon>Neoptera</taxon>
        <taxon>Paraneoptera</taxon>
        <taxon>Thysanoptera</taxon>
        <taxon>Terebrantia</taxon>
        <taxon>Thripoidea</taxon>
        <taxon>Thripidae</taxon>
        <taxon>Frankliniella</taxon>
    </lineage>
</organism>
<evidence type="ECO:0000313" key="3">
    <source>
        <dbReference type="Proteomes" id="UP000504606"/>
    </source>
</evidence>
<feature type="chain" id="PRO_5026858201" evidence="2">
    <location>
        <begin position="44"/>
        <end position="222"/>
    </location>
</feature>